<proteinExistence type="predicted"/>
<dbReference type="OrthoDB" id="5455652at2"/>
<protein>
    <recommendedName>
        <fullName evidence="3">Phage tail tube protein</fullName>
    </recommendedName>
</protein>
<dbReference type="Proteomes" id="UP000184694">
    <property type="component" value="Unassembled WGS sequence"/>
</dbReference>
<evidence type="ECO:0000313" key="2">
    <source>
        <dbReference type="Proteomes" id="UP000184694"/>
    </source>
</evidence>
<dbReference type="EMBL" id="FSRG01000003">
    <property type="protein sequence ID" value="SIN72769.1"/>
    <property type="molecule type" value="Genomic_DNA"/>
</dbReference>
<keyword evidence="2" id="KW-1185">Reference proteome</keyword>
<dbReference type="AlphaFoldDB" id="A0A1N6DPM9"/>
<dbReference type="InterPro" id="IPR019708">
    <property type="entry name" value="Phage_HP1_Orf24"/>
</dbReference>
<sequence length="150" mass="16067">MQRLSGKNIDVTVGDMRVRVAKATLDITDNTAVASDGGVPNGHVDGDVSASGELELDIANFKLIKEAAKSAGSYRGLKPFDLLFYGKTADGEEDKVEAFGCKLKLSSILDVDSKGGEKLLRKVSYDVTSPNFVRIGGVPYLRKDETEGLL</sequence>
<evidence type="ECO:0008006" key="3">
    <source>
        <dbReference type="Google" id="ProtNLM"/>
    </source>
</evidence>
<dbReference type="Pfam" id="PF10772">
    <property type="entry name" value="Phage_HP1_Orf24"/>
    <property type="match status" value="1"/>
</dbReference>
<gene>
    <name evidence="1" type="ORF">SAMN02745161_0375</name>
</gene>
<name>A0A1N6DPM9_9BACT</name>
<dbReference type="RefSeq" id="WP_074215263.1">
    <property type="nucleotide sequence ID" value="NZ_FSRG01000003.1"/>
</dbReference>
<evidence type="ECO:0000313" key="1">
    <source>
        <dbReference type="EMBL" id="SIN72769.1"/>
    </source>
</evidence>
<reference evidence="2" key="1">
    <citation type="submission" date="2016-11" db="EMBL/GenBank/DDBJ databases">
        <authorList>
            <person name="Varghese N."/>
            <person name="Submissions S."/>
        </authorList>
    </citation>
    <scope>NUCLEOTIDE SEQUENCE [LARGE SCALE GENOMIC DNA]</scope>
    <source>
        <strain evidence="2">DSM 17456</strain>
    </source>
</reference>
<organism evidence="1 2">
    <name type="scientific">Halodesulfovibrio marinisediminis DSM 17456</name>
    <dbReference type="NCBI Taxonomy" id="1121457"/>
    <lineage>
        <taxon>Bacteria</taxon>
        <taxon>Pseudomonadati</taxon>
        <taxon>Thermodesulfobacteriota</taxon>
        <taxon>Desulfovibrionia</taxon>
        <taxon>Desulfovibrionales</taxon>
        <taxon>Desulfovibrionaceae</taxon>
        <taxon>Halodesulfovibrio</taxon>
    </lineage>
</organism>
<accession>A0A1N6DPM9</accession>
<dbReference type="STRING" id="1121457.SAMN02745161_0375"/>